<dbReference type="AlphaFoldDB" id="A0A9Q1QLH0"/>
<keyword evidence="2" id="KW-1185">Reference proteome</keyword>
<accession>A0A9Q1QLH0</accession>
<comment type="caution">
    <text evidence="1">The sequence shown here is derived from an EMBL/GenBank/DDBJ whole genome shotgun (WGS) entry which is preliminary data.</text>
</comment>
<organism evidence="1 2">
    <name type="scientific">Carnegiea gigantea</name>
    <dbReference type="NCBI Taxonomy" id="171969"/>
    <lineage>
        <taxon>Eukaryota</taxon>
        <taxon>Viridiplantae</taxon>
        <taxon>Streptophyta</taxon>
        <taxon>Embryophyta</taxon>
        <taxon>Tracheophyta</taxon>
        <taxon>Spermatophyta</taxon>
        <taxon>Magnoliopsida</taxon>
        <taxon>eudicotyledons</taxon>
        <taxon>Gunneridae</taxon>
        <taxon>Pentapetalae</taxon>
        <taxon>Caryophyllales</taxon>
        <taxon>Cactineae</taxon>
        <taxon>Cactaceae</taxon>
        <taxon>Cactoideae</taxon>
        <taxon>Echinocereeae</taxon>
        <taxon>Carnegiea</taxon>
    </lineage>
</organism>
<evidence type="ECO:0000313" key="2">
    <source>
        <dbReference type="Proteomes" id="UP001153076"/>
    </source>
</evidence>
<name>A0A9Q1QLH0_9CARY</name>
<proteinExistence type="predicted"/>
<dbReference type="Proteomes" id="UP001153076">
    <property type="component" value="Unassembled WGS sequence"/>
</dbReference>
<gene>
    <name evidence="1" type="ORF">Cgig2_003827</name>
</gene>
<reference evidence="1" key="1">
    <citation type="submission" date="2022-04" db="EMBL/GenBank/DDBJ databases">
        <title>Carnegiea gigantea Genome sequencing and assembly v2.</title>
        <authorList>
            <person name="Copetti D."/>
            <person name="Sanderson M.J."/>
            <person name="Burquez A."/>
            <person name="Wojciechowski M.F."/>
        </authorList>
    </citation>
    <scope>NUCLEOTIDE SEQUENCE</scope>
    <source>
        <strain evidence="1">SGP5-SGP5p</strain>
        <tissue evidence="1">Aerial part</tissue>
    </source>
</reference>
<evidence type="ECO:0000313" key="1">
    <source>
        <dbReference type="EMBL" id="KAJ8445951.1"/>
    </source>
</evidence>
<sequence>MAAEGDMDMGMFSREMLCMGICMRVGMRGRRGEHRSKGRMHTCDHGVVCESSGRNGDVVVQQGPNGDGRQVGLKRALVTERAGCVSDHQQGKLSLGRGELSNCDEKAMTKGGEEGSEGSRQWQMQGLQCCHALVVTAKSNLWVYDYVHPIYKSVTRQLVYNQLINPLETHDMGKVYEKTAQVVGGEKLDNDVVTYVNMNLQLRHKNFMANVAGNDFGF</sequence>
<protein>
    <submittedName>
        <fullName evidence="1">Uncharacterized protein</fullName>
    </submittedName>
</protein>
<dbReference type="EMBL" id="JAKOGI010000067">
    <property type="protein sequence ID" value="KAJ8445951.1"/>
    <property type="molecule type" value="Genomic_DNA"/>
</dbReference>